<evidence type="ECO:0000313" key="2">
    <source>
        <dbReference type="EMBL" id="SCB50890.1"/>
    </source>
</evidence>
<accession>A0A1C3XF33</accession>
<dbReference type="Gene3D" id="1.10.3290.10">
    <property type="entry name" value="Fido-like domain"/>
    <property type="match status" value="1"/>
</dbReference>
<protein>
    <submittedName>
        <fullName evidence="2">Uncharacterized protein</fullName>
    </submittedName>
</protein>
<evidence type="ECO:0000256" key="1">
    <source>
        <dbReference type="SAM" id="MobiDB-lite"/>
    </source>
</evidence>
<gene>
    <name evidence="2" type="ORF">GA0061101_13535</name>
</gene>
<organism evidence="2 3">
    <name type="scientific">Rhizobium lusitanum</name>
    <dbReference type="NCBI Taxonomy" id="293958"/>
    <lineage>
        <taxon>Bacteria</taxon>
        <taxon>Pseudomonadati</taxon>
        <taxon>Pseudomonadota</taxon>
        <taxon>Alphaproteobacteria</taxon>
        <taxon>Hyphomicrobiales</taxon>
        <taxon>Rhizobiaceae</taxon>
        <taxon>Rhizobium/Agrobacterium group</taxon>
        <taxon>Rhizobium</taxon>
    </lineage>
</organism>
<evidence type="ECO:0000313" key="3">
    <source>
        <dbReference type="Proteomes" id="UP000199205"/>
    </source>
</evidence>
<dbReference type="InterPro" id="IPR036597">
    <property type="entry name" value="Fido-like_dom_sf"/>
</dbReference>
<feature type="compositionally biased region" description="Basic and acidic residues" evidence="1">
    <location>
        <begin position="11"/>
        <end position="25"/>
    </location>
</feature>
<dbReference type="EMBL" id="FMAF01000035">
    <property type="protein sequence ID" value="SCB50890.1"/>
    <property type="molecule type" value="Genomic_DNA"/>
</dbReference>
<reference evidence="2 3" key="1">
    <citation type="submission" date="2016-08" db="EMBL/GenBank/DDBJ databases">
        <authorList>
            <person name="Seilhamer J.J."/>
        </authorList>
    </citation>
    <scope>NUCLEOTIDE SEQUENCE [LARGE SCALE GENOMIC DNA]</scope>
    <source>
        <strain evidence="2 3">P1-7</strain>
    </source>
</reference>
<sequence length="127" mass="14047">MVAGYATSASLHDRRSTREHSRAGLDARTFSRQVATRLSRVATSESIGSSTRIEGAKLRDRDVERLLSNLRLGSFTSRDEREVAGYAEVMETILSSFDAIPLNENHIPQLHLLAHSSQASPPRSMQP</sequence>
<name>A0A1C3XF33_9HYPH</name>
<dbReference type="Proteomes" id="UP000199205">
    <property type="component" value="Unassembled WGS sequence"/>
</dbReference>
<feature type="region of interest" description="Disordered" evidence="1">
    <location>
        <begin position="1"/>
        <end position="28"/>
    </location>
</feature>
<proteinExistence type="predicted"/>
<dbReference type="AlphaFoldDB" id="A0A1C3XF33"/>